<proteinExistence type="predicted"/>
<evidence type="ECO:0000313" key="3">
    <source>
        <dbReference type="EnsemblMetazoa" id="XP_031781839"/>
    </source>
</evidence>
<feature type="compositionally biased region" description="Polar residues" evidence="1">
    <location>
        <begin position="154"/>
        <end position="170"/>
    </location>
</feature>
<dbReference type="InParanoid" id="A0A7M7Q813"/>
<feature type="region of interest" description="Disordered" evidence="1">
    <location>
        <begin position="388"/>
        <end position="416"/>
    </location>
</feature>
<dbReference type="PANTHER" id="PTHR33327">
    <property type="entry name" value="ENDONUCLEASE"/>
    <property type="match status" value="1"/>
</dbReference>
<dbReference type="KEGG" id="nvi:116416727"/>
<feature type="compositionally biased region" description="Polar residues" evidence="1">
    <location>
        <begin position="1"/>
        <end position="22"/>
    </location>
</feature>
<dbReference type="RefSeq" id="XP_031781839.1">
    <property type="nucleotide sequence ID" value="XM_031925979.1"/>
</dbReference>
<feature type="compositionally biased region" description="Basic and acidic residues" evidence="1">
    <location>
        <begin position="37"/>
        <end position="49"/>
    </location>
</feature>
<name>A0A7M7Q813_NASVI</name>
<dbReference type="EnsemblMetazoa" id="XM_031925979">
    <property type="protein sequence ID" value="XP_031781839"/>
    <property type="gene ID" value="LOC116416727"/>
</dbReference>
<dbReference type="InterPro" id="IPR055469">
    <property type="entry name" value="DUF7041"/>
</dbReference>
<protein>
    <recommendedName>
        <fullName evidence="2">DUF7041 domain-containing protein</fullName>
    </recommendedName>
</protein>
<sequence length="446" mass="49613">MSASGHSAINSQSPSKTRSDTIFGSKMTLVHSDSEDEVRGKEASGKDKPSSNQPISDPQTLLEVTLTNLKIEIPNLIKGAVAPLQAQIDNLSDRLHLQTSPASCSENNRASALSTSNQLHRSLNPAAPSFSASKRVPSSGASFSLIDLRNNPIPTDTQTTMNQPATNAPGSSVPADLIPTNTDVSRPHSDAFLAQKINPGPFWTHNPEGWFVGLEINFEILNITDDKLKFATLWRSLSRDVALRIDSTIRNLPLEGRYEVVKQDLLKEFSDTVEQRLDKLFERSALGSKKPSDLLKEMYIHAGPNIDKDGVRSYWRKLLPKDVQFAIASLTDLPDDKLFELADRIHHIHNSVPDQRFNAVEMDRSISSVDFQDFSKHLASLEKTLREFRNSSRSNNDSNRSRSKSRNSRSRKSASGLCLAHTKYPDNPTSCRDWCAKNAEWKAKNQ</sequence>
<reference evidence="3" key="1">
    <citation type="submission" date="2021-01" db="UniProtKB">
        <authorList>
            <consortium name="EnsemblMetazoa"/>
        </authorList>
    </citation>
    <scope>IDENTIFICATION</scope>
</reference>
<organism evidence="3 4">
    <name type="scientific">Nasonia vitripennis</name>
    <name type="common">Parasitic wasp</name>
    <dbReference type="NCBI Taxonomy" id="7425"/>
    <lineage>
        <taxon>Eukaryota</taxon>
        <taxon>Metazoa</taxon>
        <taxon>Ecdysozoa</taxon>
        <taxon>Arthropoda</taxon>
        <taxon>Hexapoda</taxon>
        <taxon>Insecta</taxon>
        <taxon>Pterygota</taxon>
        <taxon>Neoptera</taxon>
        <taxon>Endopterygota</taxon>
        <taxon>Hymenoptera</taxon>
        <taxon>Apocrita</taxon>
        <taxon>Proctotrupomorpha</taxon>
        <taxon>Chalcidoidea</taxon>
        <taxon>Pteromalidae</taxon>
        <taxon>Pteromalinae</taxon>
        <taxon>Nasonia</taxon>
    </lineage>
</organism>
<evidence type="ECO:0000256" key="1">
    <source>
        <dbReference type="SAM" id="MobiDB-lite"/>
    </source>
</evidence>
<dbReference type="Proteomes" id="UP000002358">
    <property type="component" value="Unassembled WGS sequence"/>
</dbReference>
<dbReference type="EnsemblMetazoa" id="XM_031925981">
    <property type="protein sequence ID" value="XP_031781841"/>
    <property type="gene ID" value="LOC116416727"/>
</dbReference>
<feature type="compositionally biased region" description="Basic residues" evidence="1">
    <location>
        <begin position="401"/>
        <end position="412"/>
    </location>
</feature>
<feature type="region of interest" description="Disordered" evidence="1">
    <location>
        <begin position="99"/>
        <end position="119"/>
    </location>
</feature>
<feature type="domain" description="DUF7041" evidence="2">
    <location>
        <begin position="201"/>
        <end position="281"/>
    </location>
</feature>
<accession>A0A7M7Q813</accession>
<feature type="compositionally biased region" description="Polar residues" evidence="1">
    <location>
        <begin position="50"/>
        <end position="59"/>
    </location>
</feature>
<dbReference type="Pfam" id="PF23055">
    <property type="entry name" value="DUF7041"/>
    <property type="match status" value="1"/>
</dbReference>
<dbReference type="OrthoDB" id="7699407at2759"/>
<feature type="region of interest" description="Disordered" evidence="1">
    <location>
        <begin position="1"/>
        <end position="59"/>
    </location>
</feature>
<evidence type="ECO:0000313" key="4">
    <source>
        <dbReference type="Proteomes" id="UP000002358"/>
    </source>
</evidence>
<dbReference type="EnsemblMetazoa" id="XM_031925980">
    <property type="protein sequence ID" value="XP_031781840"/>
    <property type="gene ID" value="LOC116416727"/>
</dbReference>
<dbReference type="AlphaFoldDB" id="A0A7M7Q813"/>
<keyword evidence="4" id="KW-1185">Reference proteome</keyword>
<feature type="region of interest" description="Disordered" evidence="1">
    <location>
        <begin position="154"/>
        <end position="174"/>
    </location>
</feature>
<evidence type="ECO:0000259" key="2">
    <source>
        <dbReference type="Pfam" id="PF23055"/>
    </source>
</evidence>
<dbReference type="PANTHER" id="PTHR33327:SF3">
    <property type="entry name" value="RNA-DIRECTED DNA POLYMERASE"/>
    <property type="match status" value="1"/>
</dbReference>
<dbReference type="RefSeq" id="XP_031781840.1">
    <property type="nucleotide sequence ID" value="XM_031925980.1"/>
</dbReference>
<dbReference type="RefSeq" id="XP_031781841.1">
    <property type="nucleotide sequence ID" value="XM_031925981.1"/>
</dbReference>
<dbReference type="GeneID" id="116416727"/>